<feature type="region of interest" description="Disordered" evidence="4">
    <location>
        <begin position="1"/>
        <end position="54"/>
    </location>
</feature>
<evidence type="ECO:0000256" key="1">
    <source>
        <dbReference type="ARBA" id="ARBA00008140"/>
    </source>
</evidence>
<dbReference type="OMA" id="ISMKPSR"/>
<dbReference type="PANTHER" id="PTHR12378:SF9">
    <property type="entry name" value="OS06G0107000 PROTEIN"/>
    <property type="match status" value="1"/>
</dbReference>
<dbReference type="InterPro" id="IPR008580">
    <property type="entry name" value="PPPDE_dom"/>
</dbReference>
<evidence type="ECO:0000256" key="3">
    <source>
        <dbReference type="ARBA" id="ARBA00022801"/>
    </source>
</evidence>
<dbReference type="EnsemblPlants" id="TraesCS7D02G016100.1">
    <property type="protein sequence ID" value="TraesCS7D02G016100.1"/>
    <property type="gene ID" value="TraesCS7D02G016100"/>
</dbReference>
<dbReference type="GO" id="GO:0101005">
    <property type="term" value="F:deubiquitinase activity"/>
    <property type="evidence" value="ECO:0000318"/>
    <property type="project" value="GO_Central"/>
</dbReference>
<dbReference type="Gene3D" id="3.90.1720.30">
    <property type="entry name" value="PPPDE domains"/>
    <property type="match status" value="1"/>
</dbReference>
<feature type="domain" description="PPPDE" evidence="5">
    <location>
        <begin position="55"/>
        <end position="202"/>
    </location>
</feature>
<feature type="region of interest" description="Disordered" evidence="4">
    <location>
        <begin position="231"/>
        <end position="250"/>
    </location>
</feature>
<feature type="compositionally biased region" description="Basic and acidic residues" evidence="4">
    <location>
        <begin position="1"/>
        <end position="25"/>
    </location>
</feature>
<name>A0A3B6T7I7_WHEAT</name>
<keyword evidence="2" id="KW-0645">Protease</keyword>
<sequence length="325" mass="34959">MTNKTECAETHTGPEPDPASHRRTDPTTGMTLQLQRSAVVSGKEPEPEPEQGKEQEVVAHVYDVACSGPDGAGGGGATVLQINRIFKDGIGLGGIFHTAIQVYGNEEWSFGYCENGSGVFSCPPAKNPMYTFRESIVLGKTSCSPRTVNQIARELSREWPGASYELLSRNCNHFCNEFCDKLGVPKLPGWVNRFANAGDAALEAAETTAEKLKQAKKEIFTACKAASTYLTGSPLSTPSDADDTAGSTSNTLFEGTWIRSIIGISMKPSKSLMNDASSSSDDETSDDKSETDGKQPGRDQNEGEKDARQEDQGTKSENEPPNHHS</sequence>
<feature type="compositionally biased region" description="Basic and acidic residues" evidence="4">
    <location>
        <begin position="43"/>
        <end position="54"/>
    </location>
</feature>
<dbReference type="SMART" id="SM01179">
    <property type="entry name" value="DUF862"/>
    <property type="match status" value="1"/>
</dbReference>
<keyword evidence="3" id="KW-0378">Hydrolase</keyword>
<reference evidence="6" key="2">
    <citation type="submission" date="2018-10" db="UniProtKB">
        <authorList>
            <consortium name="EnsemblPlants"/>
        </authorList>
    </citation>
    <scope>IDENTIFICATION</scope>
</reference>
<feature type="compositionally biased region" description="Polar residues" evidence="4">
    <location>
        <begin position="26"/>
        <end position="38"/>
    </location>
</feature>
<evidence type="ECO:0000313" key="7">
    <source>
        <dbReference type="Proteomes" id="UP000019116"/>
    </source>
</evidence>
<dbReference type="Gramene" id="TraesCS7D02G016100.1">
    <property type="protein sequence ID" value="TraesCS7D02G016100.1"/>
    <property type="gene ID" value="TraesCS7D02G016100"/>
</dbReference>
<proteinExistence type="inferred from homology"/>
<accession>A0A3B6T7I7</accession>
<protein>
    <recommendedName>
        <fullName evidence="5">PPPDE domain-containing protein</fullName>
    </recommendedName>
</protein>
<dbReference type="PANTHER" id="PTHR12378">
    <property type="entry name" value="DESUMOYLATING ISOPEPTIDASE"/>
    <property type="match status" value="1"/>
</dbReference>
<evidence type="ECO:0000256" key="4">
    <source>
        <dbReference type="SAM" id="MobiDB-lite"/>
    </source>
</evidence>
<dbReference type="Gramene" id="TraesCS7D03G0035000.1">
    <property type="protein sequence ID" value="TraesCS7D03G0035000.1.CDS"/>
    <property type="gene ID" value="TraesCS7D03G0035000"/>
</dbReference>
<dbReference type="OrthoDB" id="412286at2759"/>
<dbReference type="AlphaFoldDB" id="A0A3B6T7I7"/>
<dbReference type="Pfam" id="PF05903">
    <property type="entry name" value="Peptidase_C97"/>
    <property type="match status" value="1"/>
</dbReference>
<dbReference type="PROSITE" id="PS51858">
    <property type="entry name" value="PPPDE"/>
    <property type="match status" value="1"/>
</dbReference>
<feature type="compositionally biased region" description="Basic and acidic residues" evidence="4">
    <location>
        <begin position="286"/>
        <end position="325"/>
    </location>
</feature>
<evidence type="ECO:0000256" key="2">
    <source>
        <dbReference type="ARBA" id="ARBA00022670"/>
    </source>
</evidence>
<dbReference type="GO" id="GO:0006508">
    <property type="term" value="P:proteolysis"/>
    <property type="evidence" value="ECO:0007669"/>
    <property type="project" value="UniProtKB-KW"/>
</dbReference>
<dbReference type="SMR" id="A0A3B6T7I7"/>
<feature type="region of interest" description="Disordered" evidence="4">
    <location>
        <begin position="269"/>
        <end position="325"/>
    </location>
</feature>
<comment type="similarity">
    <text evidence="1">Belongs to the DeSI family.</text>
</comment>
<evidence type="ECO:0000259" key="5">
    <source>
        <dbReference type="PROSITE" id="PS51858"/>
    </source>
</evidence>
<dbReference type="STRING" id="4565.A0A3B6T7I7"/>
<dbReference type="Proteomes" id="UP000019116">
    <property type="component" value="Chromosome 7D"/>
</dbReference>
<evidence type="ECO:0000313" key="6">
    <source>
        <dbReference type="EnsemblPlants" id="TraesCS7D02G016100.1"/>
    </source>
</evidence>
<keyword evidence="7" id="KW-1185">Reference proteome</keyword>
<organism evidence="6">
    <name type="scientific">Triticum aestivum</name>
    <name type="common">Wheat</name>
    <dbReference type="NCBI Taxonomy" id="4565"/>
    <lineage>
        <taxon>Eukaryota</taxon>
        <taxon>Viridiplantae</taxon>
        <taxon>Streptophyta</taxon>
        <taxon>Embryophyta</taxon>
        <taxon>Tracheophyta</taxon>
        <taxon>Spermatophyta</taxon>
        <taxon>Magnoliopsida</taxon>
        <taxon>Liliopsida</taxon>
        <taxon>Poales</taxon>
        <taxon>Poaceae</taxon>
        <taxon>BOP clade</taxon>
        <taxon>Pooideae</taxon>
        <taxon>Triticodae</taxon>
        <taxon>Triticeae</taxon>
        <taxon>Triticinae</taxon>
        <taxon>Triticum</taxon>
    </lineage>
</organism>
<reference evidence="6" key="1">
    <citation type="submission" date="2018-08" db="EMBL/GenBank/DDBJ databases">
        <authorList>
            <person name="Rossello M."/>
        </authorList>
    </citation>
    <scope>NUCLEOTIDE SEQUENCE [LARGE SCALE GENOMIC DNA]</scope>
    <source>
        <strain evidence="6">cv. Chinese Spring</strain>
    </source>
</reference>
<dbReference type="Gramene" id="TraesWEE_scaffold_144421_01G000200.1">
    <property type="protein sequence ID" value="TraesWEE_scaffold_144421_01G000200.1"/>
    <property type="gene ID" value="TraesWEE_scaffold_144421_01G000200"/>
</dbReference>
<dbReference type="InterPro" id="IPR042266">
    <property type="entry name" value="PPPDE_sf"/>
</dbReference>